<keyword evidence="1" id="KW-1133">Transmembrane helix</keyword>
<accession>A0A9X7J5N3</accession>
<keyword evidence="1" id="KW-0812">Transmembrane</keyword>
<evidence type="ECO:0000256" key="1">
    <source>
        <dbReference type="SAM" id="Phobius"/>
    </source>
</evidence>
<keyword evidence="1" id="KW-0472">Membrane</keyword>
<reference evidence="2 3" key="1">
    <citation type="submission" date="2018-03" db="EMBL/GenBank/DDBJ databases">
        <title>Genome sequence of Moorella stamsii DSM 26217.</title>
        <authorList>
            <person name="Poehlein A."/>
            <person name="Daniel R."/>
        </authorList>
    </citation>
    <scope>NUCLEOTIDE SEQUENCE [LARGE SCALE GENOMIC DNA]</scope>
    <source>
        <strain evidence="3">DSM 26217</strain>
    </source>
</reference>
<dbReference type="AlphaFoldDB" id="A0A9X7J5N3"/>
<name>A0A9X7J5N3_9FIRM</name>
<dbReference type="EMBL" id="PVXL01000014">
    <property type="protein sequence ID" value="PRR77104.1"/>
    <property type="molecule type" value="Genomic_DNA"/>
</dbReference>
<evidence type="ECO:0000313" key="2">
    <source>
        <dbReference type="EMBL" id="PRR77104.1"/>
    </source>
</evidence>
<gene>
    <name evidence="2" type="ORF">MOST_03170</name>
</gene>
<protein>
    <submittedName>
        <fullName evidence="2">Uncharacterized protein</fullName>
    </submittedName>
</protein>
<dbReference type="Proteomes" id="UP000239430">
    <property type="component" value="Unassembled WGS sequence"/>
</dbReference>
<keyword evidence="3" id="KW-1185">Reference proteome</keyword>
<comment type="caution">
    <text evidence="2">The sequence shown here is derived from an EMBL/GenBank/DDBJ whole genome shotgun (WGS) entry which is preliminary data.</text>
</comment>
<organism evidence="2 3">
    <name type="scientific">Neomoorella stamsii</name>
    <dbReference type="NCBI Taxonomy" id="1266720"/>
    <lineage>
        <taxon>Bacteria</taxon>
        <taxon>Bacillati</taxon>
        <taxon>Bacillota</taxon>
        <taxon>Clostridia</taxon>
        <taxon>Neomoorellales</taxon>
        <taxon>Neomoorellaceae</taxon>
        <taxon>Neomoorella</taxon>
    </lineage>
</organism>
<proteinExistence type="predicted"/>
<sequence>MSRKAFGNHLALNAAAIFAKMVISVATMATSYQNYQCTNPNCRHQFHPDMPRARKKNLLSIALYVVDLWSSTRSEPLILASVAPAGIIIFPLPT</sequence>
<evidence type="ECO:0000313" key="3">
    <source>
        <dbReference type="Proteomes" id="UP000239430"/>
    </source>
</evidence>
<feature type="transmembrane region" description="Helical" evidence="1">
    <location>
        <begin position="12"/>
        <end position="32"/>
    </location>
</feature>